<evidence type="ECO:0000313" key="1">
    <source>
        <dbReference type="EMBL" id="MBO1626151.1"/>
    </source>
</evidence>
<name>A0ABS3NYY9_9BACI</name>
<proteinExistence type="predicted"/>
<reference evidence="1 2" key="1">
    <citation type="submission" date="2021-03" db="EMBL/GenBank/DDBJ databases">
        <title>Identification of novel Bacillus strains.</title>
        <authorList>
            <person name="Xiao Z."/>
            <person name="Li Y."/>
            <person name="Shen J."/>
        </authorList>
    </citation>
    <scope>NUCLEOTIDE SEQUENCE [LARGE SCALE GENOMIC DNA]</scope>
    <source>
        <strain evidence="1 2">SY8</strain>
    </source>
</reference>
<sequence>MLTLIGLLLLTSCGVTEEEKKETEASLEKQVQKSIEPLKSDEGLLKYLSNVKYEKDINSDDTNLHYNIIGTLDDSFEELKEKEQFAFIAHAIDTMREVNKENNGNLSCDRLFLCDIWYVEFSTSNDKYRMFYKDSSVNSMNEEGRTLVVGDRFEFNSKGILINDRKDNTVNSSTSETNISTKDGNDWLKMDDSQKSKTVTSILSTLKSNGYTVLENSDWFVDALNAFYGENETNSTKVTEAITLAGFGGKVITKP</sequence>
<keyword evidence="2" id="KW-1185">Reference proteome</keyword>
<comment type="caution">
    <text evidence="1">The sequence shown here is derived from an EMBL/GenBank/DDBJ whole genome shotgun (WGS) entry which is preliminary data.</text>
</comment>
<organism evidence="1 2">
    <name type="scientific">Bacillus arachidis</name>
    <dbReference type="NCBI Taxonomy" id="2819290"/>
    <lineage>
        <taxon>Bacteria</taxon>
        <taxon>Bacillati</taxon>
        <taxon>Bacillota</taxon>
        <taxon>Bacilli</taxon>
        <taxon>Bacillales</taxon>
        <taxon>Bacillaceae</taxon>
        <taxon>Bacillus</taxon>
    </lineage>
</organism>
<dbReference type="Proteomes" id="UP000677611">
    <property type="component" value="Unassembled WGS sequence"/>
</dbReference>
<gene>
    <name evidence="1" type="ORF">J4P90_13060</name>
</gene>
<evidence type="ECO:0000313" key="2">
    <source>
        <dbReference type="Proteomes" id="UP000677611"/>
    </source>
</evidence>
<accession>A0ABS3NYY9</accession>
<dbReference type="EMBL" id="JAGDQJ010000014">
    <property type="protein sequence ID" value="MBO1626151.1"/>
    <property type="molecule type" value="Genomic_DNA"/>
</dbReference>
<protein>
    <recommendedName>
        <fullName evidence="3">Lipoprotein</fullName>
    </recommendedName>
</protein>
<evidence type="ECO:0008006" key="3">
    <source>
        <dbReference type="Google" id="ProtNLM"/>
    </source>
</evidence>